<evidence type="ECO:0000256" key="9">
    <source>
        <dbReference type="ARBA" id="ARBA00023285"/>
    </source>
</evidence>
<evidence type="ECO:0000256" key="8">
    <source>
        <dbReference type="ARBA" id="ARBA00023096"/>
    </source>
</evidence>
<comment type="function">
    <text evidence="10">Catalyzes the NAD(P)-dependent oxidation of 4-(phosphooxy)-L-threonine (HTP) into 2-amino-3-oxo-4-(phosphooxy)butyric acid which spontaneously decarboxylates to form 3-amino-2-oxopropyl phosphate (AHAP).</text>
</comment>
<keyword evidence="7 10" id="KW-0520">NAD</keyword>
<dbReference type="GO" id="GO:0000287">
    <property type="term" value="F:magnesium ion binding"/>
    <property type="evidence" value="ECO:0007669"/>
    <property type="project" value="UniProtKB-UniRule"/>
</dbReference>
<comment type="pathway">
    <text evidence="10">Cofactor biosynthesis; pyridoxine 5'-phosphate biosynthesis; pyridoxine 5'-phosphate from D-erythrose 4-phosphate: step 4/5.</text>
</comment>
<evidence type="ECO:0000256" key="5">
    <source>
        <dbReference type="ARBA" id="ARBA00022857"/>
    </source>
</evidence>
<feature type="binding site" evidence="10">
    <location>
        <position position="128"/>
    </location>
    <ligand>
        <name>substrate</name>
    </ligand>
</feature>
<feature type="binding site" evidence="10">
    <location>
        <position position="295"/>
    </location>
    <ligand>
        <name>substrate</name>
    </ligand>
</feature>
<evidence type="ECO:0000256" key="1">
    <source>
        <dbReference type="ARBA" id="ARBA00022490"/>
    </source>
</evidence>
<comment type="catalytic activity">
    <reaction evidence="10">
        <text>4-(phosphooxy)-L-threonine + NAD(+) = 3-amino-2-oxopropyl phosphate + CO2 + NADH</text>
        <dbReference type="Rhea" id="RHEA:32275"/>
        <dbReference type="ChEBI" id="CHEBI:16526"/>
        <dbReference type="ChEBI" id="CHEBI:57279"/>
        <dbReference type="ChEBI" id="CHEBI:57540"/>
        <dbReference type="ChEBI" id="CHEBI:57945"/>
        <dbReference type="ChEBI" id="CHEBI:58452"/>
        <dbReference type="EC" id="1.1.1.262"/>
    </reaction>
</comment>
<name>A0A210RVH8_9BURK</name>
<evidence type="ECO:0000256" key="4">
    <source>
        <dbReference type="ARBA" id="ARBA00022842"/>
    </source>
</evidence>
<dbReference type="Pfam" id="PF04166">
    <property type="entry name" value="PdxA"/>
    <property type="match status" value="1"/>
</dbReference>
<organism evidence="11 12">
    <name type="scientific">Polynucleobacter hirudinilacicola</name>
    <dbReference type="NCBI Taxonomy" id="1743166"/>
    <lineage>
        <taxon>Bacteria</taxon>
        <taxon>Pseudomonadati</taxon>
        <taxon>Pseudomonadota</taxon>
        <taxon>Betaproteobacteria</taxon>
        <taxon>Burkholderiales</taxon>
        <taxon>Burkholderiaceae</taxon>
        <taxon>Polynucleobacter</taxon>
    </lineage>
</organism>
<evidence type="ECO:0000256" key="7">
    <source>
        <dbReference type="ARBA" id="ARBA00023027"/>
    </source>
</evidence>
<dbReference type="InterPro" id="IPR005255">
    <property type="entry name" value="PdxA_fam"/>
</dbReference>
<dbReference type="InterPro" id="IPR037510">
    <property type="entry name" value="PdxA"/>
</dbReference>
<dbReference type="UniPathway" id="UPA00244">
    <property type="reaction ID" value="UER00312"/>
</dbReference>
<dbReference type="GO" id="GO:0008615">
    <property type="term" value="P:pyridoxine biosynthetic process"/>
    <property type="evidence" value="ECO:0007669"/>
    <property type="project" value="UniProtKB-UniRule"/>
</dbReference>
<comment type="cofactor">
    <cofactor evidence="10">
        <name>Zn(2+)</name>
        <dbReference type="ChEBI" id="CHEBI:29105"/>
    </cofactor>
    <cofactor evidence="10">
        <name>Mg(2+)</name>
        <dbReference type="ChEBI" id="CHEBI:18420"/>
    </cofactor>
    <cofactor evidence="10">
        <name>Co(2+)</name>
        <dbReference type="ChEBI" id="CHEBI:48828"/>
    </cofactor>
    <text evidence="10">Binds 1 divalent metal cation per subunit. Can use ions such as Zn(2+), Mg(2+) or Co(2+).</text>
</comment>
<sequence length="335" mass="35693">MQPTPHFVKLVITTGDPAGIGPEVSLAAAKEFLTEQPNVQITLLGDASLFRNSSGENLSTLEHLKIESISLGAPSIPGLLNPANAQYVLNLLDHASDACLHGDFDAMVTAPVQKSLINNAGIPFTGHTEYLAQRCNTQHVVMMLCAPLPAGFLGIKSHRDLRVALASTHLPLRDVSASLSYELLFETIQIVNQDLHEKFGSAKPVIRVAGLNPHAGESGYLGREEIEMIAPAIESAKQQGIDVSGPYPGDTMFDASALEHVDAFIAMYHDQGLAPFKFVTFGGGVNVTLGLPIIRTSVDHGTALDIAGKGIADSGSMLEALRLAYELALNQRKLS</sequence>
<dbReference type="GO" id="GO:0008270">
    <property type="term" value="F:zinc ion binding"/>
    <property type="evidence" value="ECO:0007669"/>
    <property type="project" value="UniProtKB-UniRule"/>
</dbReference>
<dbReference type="EC" id="1.1.1.262" evidence="10"/>
<feature type="binding site" evidence="10">
    <location>
        <position position="269"/>
    </location>
    <ligand>
        <name>a divalent metal cation</name>
        <dbReference type="ChEBI" id="CHEBI:60240"/>
        <note>ligand shared between dimeric partners</note>
    </ligand>
</feature>
<dbReference type="PANTHER" id="PTHR30004">
    <property type="entry name" value="4-HYDROXYTHREONINE-4-PHOSPHATE DEHYDROGENASE"/>
    <property type="match status" value="1"/>
</dbReference>
<dbReference type="NCBIfam" id="TIGR00557">
    <property type="entry name" value="pdxA"/>
    <property type="match status" value="1"/>
</dbReference>
<dbReference type="GO" id="GO:0050897">
    <property type="term" value="F:cobalt ion binding"/>
    <property type="evidence" value="ECO:0007669"/>
    <property type="project" value="UniProtKB-UniRule"/>
</dbReference>
<keyword evidence="4 10" id="KW-0460">Magnesium</keyword>
<comment type="subunit">
    <text evidence="10">Homodimer.</text>
</comment>
<dbReference type="EMBL" id="NAIA01000004">
    <property type="protein sequence ID" value="OWF65003.1"/>
    <property type="molecule type" value="Genomic_DNA"/>
</dbReference>
<dbReference type="Gene3D" id="3.40.718.10">
    <property type="entry name" value="Isopropylmalate Dehydrogenase"/>
    <property type="match status" value="1"/>
</dbReference>
<comment type="similarity">
    <text evidence="10">Belongs to the PdxA family.</text>
</comment>
<comment type="caution">
    <text evidence="11">The sequence shown here is derived from an EMBL/GenBank/DDBJ whole genome shotgun (WGS) entry which is preliminary data.</text>
</comment>
<evidence type="ECO:0000313" key="12">
    <source>
        <dbReference type="Proteomes" id="UP000196880"/>
    </source>
</evidence>
<dbReference type="HAMAP" id="MF_00536">
    <property type="entry name" value="PdxA"/>
    <property type="match status" value="1"/>
</dbReference>
<dbReference type="GO" id="GO:0042823">
    <property type="term" value="P:pyridoxal phosphate biosynthetic process"/>
    <property type="evidence" value="ECO:0007669"/>
    <property type="project" value="UniProtKB-UniRule"/>
</dbReference>
<dbReference type="OrthoDB" id="9801783at2"/>
<feature type="binding site" evidence="10">
    <location>
        <position position="286"/>
    </location>
    <ligand>
        <name>substrate</name>
    </ligand>
</feature>
<keyword evidence="12" id="KW-1185">Reference proteome</keyword>
<dbReference type="Proteomes" id="UP000196880">
    <property type="component" value="Unassembled WGS sequence"/>
</dbReference>
<dbReference type="GO" id="GO:0051287">
    <property type="term" value="F:NAD binding"/>
    <property type="evidence" value="ECO:0007669"/>
    <property type="project" value="InterPro"/>
</dbReference>
<proteinExistence type="inferred from homology"/>
<keyword evidence="9 10" id="KW-0170">Cobalt</keyword>
<evidence type="ECO:0000313" key="11">
    <source>
        <dbReference type="EMBL" id="OWF65003.1"/>
    </source>
</evidence>
<evidence type="ECO:0000256" key="6">
    <source>
        <dbReference type="ARBA" id="ARBA00023002"/>
    </source>
</evidence>
<feature type="binding site" evidence="10">
    <location>
        <position position="214"/>
    </location>
    <ligand>
        <name>a divalent metal cation</name>
        <dbReference type="ChEBI" id="CHEBI:60240"/>
        <note>ligand shared between dimeric partners</note>
    </ligand>
</feature>
<feature type="binding site" evidence="10">
    <location>
        <position position="277"/>
    </location>
    <ligand>
        <name>substrate</name>
    </ligand>
</feature>
<evidence type="ECO:0000256" key="10">
    <source>
        <dbReference type="HAMAP-Rule" id="MF_00536"/>
    </source>
</evidence>
<protein>
    <recommendedName>
        <fullName evidence="10">4-hydroxythreonine-4-phosphate dehydrogenase</fullName>
        <ecNumber evidence="10">1.1.1.262</ecNumber>
    </recommendedName>
    <alternativeName>
        <fullName evidence="10">4-(phosphohydroxy)-L-threonine dehydrogenase</fullName>
    </alternativeName>
</protein>
<feature type="binding site" evidence="10">
    <location>
        <position position="127"/>
    </location>
    <ligand>
        <name>substrate</name>
    </ligand>
</feature>
<dbReference type="PANTHER" id="PTHR30004:SF5">
    <property type="entry name" value="4-HYDROXYTHREONINE-4-PHOSPHATE DEHYDROGENASE"/>
    <property type="match status" value="1"/>
</dbReference>
<comment type="subcellular location">
    <subcellularLocation>
        <location evidence="10">Cytoplasm</location>
    </subcellularLocation>
</comment>
<dbReference type="AlphaFoldDB" id="A0A210RVH8"/>
<keyword evidence="6 10" id="KW-0560">Oxidoreductase</keyword>
<gene>
    <name evidence="10" type="primary">pdxA</name>
    <name evidence="11" type="ORF">B6A14_10055</name>
</gene>
<keyword evidence="5 10" id="KW-0521">NADP</keyword>
<dbReference type="RefSeq" id="WP_087910380.1">
    <property type="nucleotide sequence ID" value="NZ_NAIA01000004.1"/>
</dbReference>
<dbReference type="SUPFAM" id="SSF53659">
    <property type="entry name" value="Isocitrate/Isopropylmalate dehydrogenase-like"/>
    <property type="match status" value="1"/>
</dbReference>
<dbReference type="GO" id="GO:0005737">
    <property type="term" value="C:cytoplasm"/>
    <property type="evidence" value="ECO:0007669"/>
    <property type="project" value="UniProtKB-SubCell"/>
</dbReference>
<feature type="binding site" evidence="10">
    <location>
        <position position="169"/>
    </location>
    <ligand>
        <name>a divalent metal cation</name>
        <dbReference type="ChEBI" id="CHEBI:60240"/>
        <note>ligand shared between dimeric partners</note>
    </ligand>
</feature>
<comment type="miscellaneous">
    <text evidence="10">The active site is located at the dimer interface.</text>
</comment>
<keyword evidence="2 10" id="KW-0479">Metal-binding</keyword>
<keyword evidence="1 10" id="KW-0963">Cytoplasm</keyword>
<dbReference type="GO" id="GO:0050570">
    <property type="term" value="F:4-hydroxythreonine-4-phosphate dehydrogenase activity"/>
    <property type="evidence" value="ECO:0007669"/>
    <property type="project" value="UniProtKB-UniRule"/>
</dbReference>
<evidence type="ECO:0000256" key="2">
    <source>
        <dbReference type="ARBA" id="ARBA00022723"/>
    </source>
</evidence>
<keyword evidence="8 10" id="KW-0664">Pyridoxine biosynthesis</keyword>
<reference evidence="11 12" key="1">
    <citation type="submission" date="2017-03" db="EMBL/GenBank/DDBJ databases">
        <title>New species Polynucleobacter sp. MWH-EgelM1-30-B4.</title>
        <authorList>
            <person name="Hahn M.W."/>
        </authorList>
    </citation>
    <scope>NUCLEOTIDE SEQUENCE [LARGE SCALE GENOMIC DNA]</scope>
    <source>
        <strain evidence="11 12">MWH-EgelM1-30-B4</strain>
    </source>
</reference>
<keyword evidence="3 10" id="KW-0862">Zinc</keyword>
<evidence type="ECO:0000256" key="3">
    <source>
        <dbReference type="ARBA" id="ARBA00022833"/>
    </source>
</evidence>
<accession>A0A210RVH8</accession>